<feature type="transmembrane region" description="Helical" evidence="1">
    <location>
        <begin position="236"/>
        <end position="256"/>
    </location>
</feature>
<keyword evidence="1" id="KW-1133">Transmembrane helix</keyword>
<proteinExistence type="predicted"/>
<dbReference type="Pfam" id="PF00535">
    <property type="entry name" value="Glycos_transf_2"/>
    <property type="match status" value="1"/>
</dbReference>
<dbReference type="InterPro" id="IPR029044">
    <property type="entry name" value="Nucleotide-diphossugar_trans"/>
</dbReference>
<protein>
    <submittedName>
        <fullName evidence="3">Unannotated protein</fullName>
    </submittedName>
</protein>
<dbReference type="InterPro" id="IPR050256">
    <property type="entry name" value="Glycosyltransferase_2"/>
</dbReference>
<dbReference type="AlphaFoldDB" id="A0A6J6YUS4"/>
<dbReference type="PANTHER" id="PTHR48090:SF8">
    <property type="entry name" value="GLYCOSYLTRANSFERASE CSBB-RELATED"/>
    <property type="match status" value="1"/>
</dbReference>
<dbReference type="Gene3D" id="3.90.550.10">
    <property type="entry name" value="Spore Coat Polysaccharide Biosynthesis Protein SpsA, Chain A"/>
    <property type="match status" value="1"/>
</dbReference>
<evidence type="ECO:0000259" key="2">
    <source>
        <dbReference type="Pfam" id="PF00535"/>
    </source>
</evidence>
<evidence type="ECO:0000313" key="3">
    <source>
        <dbReference type="EMBL" id="CAB4812285.1"/>
    </source>
</evidence>
<feature type="domain" description="Glycosyltransferase 2-like" evidence="2">
    <location>
        <begin position="4"/>
        <end position="140"/>
    </location>
</feature>
<dbReference type="GO" id="GO:0005886">
    <property type="term" value="C:plasma membrane"/>
    <property type="evidence" value="ECO:0007669"/>
    <property type="project" value="TreeGrafter"/>
</dbReference>
<keyword evidence="1" id="KW-0472">Membrane</keyword>
<keyword evidence="1" id="KW-0812">Transmembrane</keyword>
<evidence type="ECO:0000256" key="1">
    <source>
        <dbReference type="SAM" id="Phobius"/>
    </source>
</evidence>
<accession>A0A6J6YUS4</accession>
<dbReference type="EMBL" id="CAFAAY010000023">
    <property type="protein sequence ID" value="CAB4812285.1"/>
    <property type="molecule type" value="Genomic_DNA"/>
</dbReference>
<dbReference type="PANTHER" id="PTHR48090">
    <property type="entry name" value="UNDECAPRENYL-PHOSPHATE 4-DEOXY-4-FORMAMIDO-L-ARABINOSE TRANSFERASE-RELATED"/>
    <property type="match status" value="1"/>
</dbReference>
<organism evidence="3">
    <name type="scientific">freshwater metagenome</name>
    <dbReference type="NCBI Taxonomy" id="449393"/>
    <lineage>
        <taxon>unclassified sequences</taxon>
        <taxon>metagenomes</taxon>
        <taxon>ecological metagenomes</taxon>
    </lineage>
</organism>
<gene>
    <name evidence="3" type="ORF">UFOPK3124_00486</name>
</gene>
<dbReference type="SUPFAM" id="SSF53448">
    <property type="entry name" value="Nucleotide-diphospho-sugar transferases"/>
    <property type="match status" value="1"/>
</dbReference>
<reference evidence="3" key="1">
    <citation type="submission" date="2020-05" db="EMBL/GenBank/DDBJ databases">
        <authorList>
            <person name="Chiriac C."/>
            <person name="Salcher M."/>
            <person name="Ghai R."/>
            <person name="Kavagutti S V."/>
        </authorList>
    </citation>
    <scope>NUCLEOTIDE SEQUENCE</scope>
</reference>
<dbReference type="InterPro" id="IPR001173">
    <property type="entry name" value="Glyco_trans_2-like"/>
</dbReference>
<feature type="transmembrane region" description="Helical" evidence="1">
    <location>
        <begin position="268"/>
        <end position="291"/>
    </location>
</feature>
<name>A0A6J6YUS4_9ZZZZ</name>
<sequence length="309" mass="34948">MRISIVIPFYKNEENINQLVSMLNAQSLEFLDVGLNLEPVLVIDGSPDRSLEILIRNKEEGVLPSETKIVKLSRNFGQISALIAGMEVATGDCVICYSADMQDPASLFMPMYRSYRSGNEVVLAVRMARKDHWFRNLTSKIGYGLLRLEMPEVPKGGFDFFLVGRKAKELLINRAGGRRFLQGDILKLGYSREIIKYSREKRSLGKSSYTFRKRLSLFTDAFYDTSDFPIKVGTRLGFAIAAFGFFTTVFVLVSYIEGKSPFNGFTALLSAVLILGGLQLALIGIIGEYIYRTYDIVRNRPRYIIENTY</sequence>